<evidence type="ECO:0000313" key="1">
    <source>
        <dbReference type="EMBL" id="KKN39277.1"/>
    </source>
</evidence>
<gene>
    <name evidence="1" type="ORF">LCGC14_0745060</name>
</gene>
<organism evidence="1">
    <name type="scientific">marine sediment metagenome</name>
    <dbReference type="NCBI Taxonomy" id="412755"/>
    <lineage>
        <taxon>unclassified sequences</taxon>
        <taxon>metagenomes</taxon>
        <taxon>ecological metagenomes</taxon>
    </lineage>
</organism>
<sequence length="188" mass="22035">MIGVYKGFVKNKVLTALLQAYQDILDYDGMKSILREAEMLHLKNIREKDPNKSLDMFSFKKIISAQNCLLYDSNILLFEIGKKFSFYMFPFGKNFEEIIQEINSLIITDWKVEIIKNNNNEITVQVRRCIFCSEIGVPCDMFKGFLVHSLQITQPSEYKVSYEENKEDINDPNHNNFILKLKIEKSIK</sequence>
<dbReference type="EMBL" id="LAZR01001773">
    <property type="protein sequence ID" value="KKN39277.1"/>
    <property type="molecule type" value="Genomic_DNA"/>
</dbReference>
<proteinExistence type="predicted"/>
<name>A0A0F9QQN2_9ZZZZ</name>
<dbReference type="AlphaFoldDB" id="A0A0F9QQN2"/>
<reference evidence="1" key="1">
    <citation type="journal article" date="2015" name="Nature">
        <title>Complex archaea that bridge the gap between prokaryotes and eukaryotes.</title>
        <authorList>
            <person name="Spang A."/>
            <person name="Saw J.H."/>
            <person name="Jorgensen S.L."/>
            <person name="Zaremba-Niedzwiedzka K."/>
            <person name="Martijn J."/>
            <person name="Lind A.E."/>
            <person name="van Eijk R."/>
            <person name="Schleper C."/>
            <person name="Guy L."/>
            <person name="Ettema T.J."/>
        </authorList>
    </citation>
    <scope>NUCLEOTIDE SEQUENCE</scope>
</reference>
<protein>
    <submittedName>
        <fullName evidence="1">Uncharacterized protein</fullName>
    </submittedName>
</protein>
<comment type="caution">
    <text evidence="1">The sequence shown here is derived from an EMBL/GenBank/DDBJ whole genome shotgun (WGS) entry which is preliminary data.</text>
</comment>
<accession>A0A0F9QQN2</accession>